<keyword evidence="3" id="KW-0175">Coiled coil</keyword>
<evidence type="ECO:0000313" key="7">
    <source>
        <dbReference type="Proteomes" id="UP000279236"/>
    </source>
</evidence>
<dbReference type="EMBL" id="RSCE01000004">
    <property type="protein sequence ID" value="RSH83442.1"/>
    <property type="molecule type" value="Genomic_DNA"/>
</dbReference>
<dbReference type="RefSeq" id="XP_028477394.1">
    <property type="nucleotide sequence ID" value="XM_028622502.1"/>
</dbReference>
<dbReference type="OrthoDB" id="5571888at2759"/>
<dbReference type="GO" id="GO:0090575">
    <property type="term" value="C:RNA polymerase II transcription regulator complex"/>
    <property type="evidence" value="ECO:0007669"/>
    <property type="project" value="TreeGrafter"/>
</dbReference>
<evidence type="ECO:0000256" key="4">
    <source>
        <dbReference type="SAM" id="MobiDB-lite"/>
    </source>
</evidence>
<dbReference type="InterPro" id="IPR004827">
    <property type="entry name" value="bZIP"/>
</dbReference>
<dbReference type="STRING" id="105984.A0A427XX88"/>
<evidence type="ECO:0000256" key="3">
    <source>
        <dbReference type="SAM" id="Coils"/>
    </source>
</evidence>
<feature type="coiled-coil region" evidence="3">
    <location>
        <begin position="361"/>
        <end position="388"/>
    </location>
</feature>
<dbReference type="PROSITE" id="PS00036">
    <property type="entry name" value="BZIP_BASIC"/>
    <property type="match status" value="1"/>
</dbReference>
<comment type="subcellular location">
    <subcellularLocation>
        <location evidence="1">Nucleus</location>
    </subcellularLocation>
</comment>
<feature type="region of interest" description="Disordered" evidence="4">
    <location>
        <begin position="38"/>
        <end position="67"/>
    </location>
</feature>
<feature type="domain" description="BZIP" evidence="5">
    <location>
        <begin position="327"/>
        <end position="342"/>
    </location>
</feature>
<comment type="caution">
    <text evidence="6">The sequence shown here is derived from an EMBL/GenBank/DDBJ whole genome shotgun (WGS) entry which is preliminary data.</text>
</comment>
<name>A0A427XX88_9TREE</name>
<proteinExistence type="predicted"/>
<dbReference type="GO" id="GO:0000976">
    <property type="term" value="F:transcription cis-regulatory region binding"/>
    <property type="evidence" value="ECO:0007669"/>
    <property type="project" value="InterPro"/>
</dbReference>
<keyword evidence="7" id="KW-1185">Reference proteome</keyword>
<dbReference type="AlphaFoldDB" id="A0A427XX88"/>
<dbReference type="PANTHER" id="PTHR40621:SF10">
    <property type="entry name" value="BZIP DOMAIN-CONTAINING PROTEIN"/>
    <property type="match status" value="1"/>
</dbReference>
<sequence>MAEATVPLNQIFEFDPVPELVGKPTMDFAEFLNFDSFSSTAESGNESSPQTISVNHTPSPLSFAPSPPQYDESLFSFDFADEKKMMSLGGPSNLGTMGEIHIKQEPVDYIPIAQPQQQQQQPQAPAPVAAMPVLPPNQQEALQQLLNNLMQYQSEYGFGDVSQQQQQQQQQQATTAQALAPGAINPSLVFAPTAPSVTPSSLTPASAMAASTAPSVSSAAPTPAINALPAVPEWAADEQLVAINPSEMPTPPLRSIRADSMASADGIDDKIEKLVPLSSIFSAGRGKGGKKGGGMSSVVRGEDEDLDDDDSWRPSPEEYKKLSSKEKRQLRNKLSARAFRTRRKDYIGTLEAHIKDRDSVIDSIRDELLVSRAENQDLRRELEALKASTMKVLHPESADQVGQSPAILNALAMPVTESPATSSRRLASVPVTVNTRKDVSGFDTNRNFWGGNDNIFGGGNTICHTVFSPELTLPPQPNLNPLLNKRNDPADKVLSLGAPLDGGRDIDSSTFAEWAENTPYSVRSMDSYRMQLWSRLAREAAADKANVPADLRPKFFVSPQDEPTSSPSVAKSATAIAATAAEHVMSKLTSSFWSAFSGSSSKVDSDKLAAVVTGKARLAVVDIDRVVPAARGNNAPAAQTTADDLAHAMAGLKVASGSSPAETLRVRENPLGVLGGFFKHPAMPTRA</sequence>
<evidence type="ECO:0000256" key="2">
    <source>
        <dbReference type="ARBA" id="ARBA00023242"/>
    </source>
</evidence>
<keyword evidence="2" id="KW-0539">Nucleus</keyword>
<dbReference type="Gene3D" id="1.20.5.170">
    <property type="match status" value="1"/>
</dbReference>
<dbReference type="GeneID" id="39591669"/>
<dbReference type="GO" id="GO:0001228">
    <property type="term" value="F:DNA-binding transcription activator activity, RNA polymerase II-specific"/>
    <property type="evidence" value="ECO:0007669"/>
    <property type="project" value="TreeGrafter"/>
</dbReference>
<dbReference type="InterPro" id="IPR046347">
    <property type="entry name" value="bZIP_sf"/>
</dbReference>
<accession>A0A427XX88</accession>
<organism evidence="6 7">
    <name type="scientific">Apiotrichum porosum</name>
    <dbReference type="NCBI Taxonomy" id="105984"/>
    <lineage>
        <taxon>Eukaryota</taxon>
        <taxon>Fungi</taxon>
        <taxon>Dikarya</taxon>
        <taxon>Basidiomycota</taxon>
        <taxon>Agaricomycotina</taxon>
        <taxon>Tremellomycetes</taxon>
        <taxon>Trichosporonales</taxon>
        <taxon>Trichosporonaceae</taxon>
        <taxon>Apiotrichum</taxon>
    </lineage>
</organism>
<evidence type="ECO:0000256" key="1">
    <source>
        <dbReference type="ARBA" id="ARBA00004123"/>
    </source>
</evidence>
<feature type="region of interest" description="Disordered" evidence="4">
    <location>
        <begin position="285"/>
        <end position="327"/>
    </location>
</feature>
<dbReference type="InterPro" id="IPR050936">
    <property type="entry name" value="AP-1-like"/>
</dbReference>
<gene>
    <name evidence="6" type="ORF">EHS24_007126</name>
</gene>
<feature type="compositionally biased region" description="Basic and acidic residues" evidence="4">
    <location>
        <begin position="311"/>
        <end position="327"/>
    </location>
</feature>
<dbReference type="Proteomes" id="UP000279236">
    <property type="component" value="Unassembled WGS sequence"/>
</dbReference>
<evidence type="ECO:0000259" key="5">
    <source>
        <dbReference type="PROSITE" id="PS00036"/>
    </source>
</evidence>
<evidence type="ECO:0000313" key="6">
    <source>
        <dbReference type="EMBL" id="RSH83442.1"/>
    </source>
</evidence>
<dbReference type="SMART" id="SM00338">
    <property type="entry name" value="BRLZ"/>
    <property type="match status" value="1"/>
</dbReference>
<dbReference type="PANTHER" id="PTHR40621">
    <property type="entry name" value="TRANSCRIPTION FACTOR KAPC-RELATED"/>
    <property type="match status" value="1"/>
</dbReference>
<reference evidence="6 7" key="1">
    <citation type="submission" date="2018-11" db="EMBL/GenBank/DDBJ databases">
        <title>Genome sequence of Apiotrichum porosum DSM 27194.</title>
        <authorList>
            <person name="Aliyu H."/>
            <person name="Gorte O."/>
            <person name="Ochsenreither K."/>
        </authorList>
    </citation>
    <scope>NUCLEOTIDE SEQUENCE [LARGE SCALE GENOMIC DNA]</scope>
    <source>
        <strain evidence="6 7">DSM 27194</strain>
    </source>
</reference>
<dbReference type="SUPFAM" id="SSF57959">
    <property type="entry name" value="Leucine zipper domain"/>
    <property type="match status" value="1"/>
</dbReference>
<feature type="compositionally biased region" description="Polar residues" evidence="4">
    <location>
        <begin position="38"/>
        <end position="60"/>
    </location>
</feature>
<protein>
    <recommendedName>
        <fullName evidence="5">BZIP domain-containing protein</fullName>
    </recommendedName>
</protein>
<dbReference type="CDD" id="cd14810">
    <property type="entry name" value="bZIP_u1"/>
    <property type="match status" value="1"/>
</dbReference>